<sequence length="208" mass="23458" precursor="true">MFIDVNVANCTGDVLEAAGRLHFKFIACNDLREPVETRSLVAIPRLVLKATSVTELKNMLSTQGGIAYTAVTPLSLQTARWSTHDGRVNVIMMNDENIEFFDVRQFRAMKTYNKPLEISLKSLLALDDVKRGQAYRRINLALRMNIPLIVGSGAEYWWELYHPRAIISLLKILYDVPEPVALASITARPYQIISGKLQLIRGKVGRDE</sequence>
<dbReference type="Gene3D" id="3.20.20.140">
    <property type="entry name" value="Metal-dependent hydrolases"/>
    <property type="match status" value="1"/>
</dbReference>
<dbReference type="InterPro" id="IPR016195">
    <property type="entry name" value="Pol/histidinol_Pase-like"/>
</dbReference>
<dbReference type="AlphaFoldDB" id="I3XTL5"/>
<name>I3XTL5_DESAM</name>
<protein>
    <submittedName>
        <fullName evidence="1">Ribonuclease P subunit P30</fullName>
    </submittedName>
</protein>
<dbReference type="Proteomes" id="UP000006175">
    <property type="component" value="Chromosome"/>
</dbReference>
<dbReference type="RefSeq" id="WP_014768176.1">
    <property type="nucleotide sequence ID" value="NC_018001.1"/>
</dbReference>
<dbReference type="KEGG" id="dfd:Desfe_1424"/>
<dbReference type="SUPFAM" id="SSF89550">
    <property type="entry name" value="PHP domain-like"/>
    <property type="match status" value="1"/>
</dbReference>
<proteinExistence type="predicted"/>
<dbReference type="EMBL" id="CP003321">
    <property type="protein sequence ID" value="AFL67289.1"/>
    <property type="molecule type" value="Genomic_DNA"/>
</dbReference>
<organism evidence="1 2">
    <name type="scientific">Desulfurococcus amylolyticus DSM 16532</name>
    <dbReference type="NCBI Taxonomy" id="768672"/>
    <lineage>
        <taxon>Archaea</taxon>
        <taxon>Thermoproteota</taxon>
        <taxon>Thermoprotei</taxon>
        <taxon>Desulfurococcales</taxon>
        <taxon>Desulfurococcaceae</taxon>
        <taxon>Desulfurococcus</taxon>
    </lineage>
</organism>
<evidence type="ECO:0000313" key="2">
    <source>
        <dbReference type="Proteomes" id="UP000006175"/>
    </source>
</evidence>
<accession>I3XTL5</accession>
<dbReference type="OrthoDB" id="18542at2157"/>
<dbReference type="HOGENOM" id="CLU_1381477_0_0_2"/>
<dbReference type="eggNOG" id="arCOG00307">
    <property type="taxonomic scope" value="Archaea"/>
</dbReference>
<reference evidence="1 2" key="1">
    <citation type="journal article" date="2012" name="J. Bacteriol.">
        <title>Complete Genome Sequence of Desulfurococcus fermentans, a Hyperthermophilic Cellulolytic Crenarchaeon Isolated from a Freshwater Hot Spring in Kamchatka, Russia.</title>
        <authorList>
            <person name="Susanti D."/>
            <person name="Johnson E.F."/>
            <person name="Rodriguez J.R."/>
            <person name="Anderson I."/>
            <person name="Perevalova A.A."/>
            <person name="Kyrpides N."/>
            <person name="Lucas S."/>
            <person name="Han J."/>
            <person name="Lapidus A."/>
            <person name="Cheng J.F."/>
            <person name="Goodwin L."/>
            <person name="Pitluck S."/>
            <person name="Mavrommatis K."/>
            <person name="Peters L."/>
            <person name="Land M.L."/>
            <person name="Hauser L."/>
            <person name="Gopalan V."/>
            <person name="Chan P.P."/>
            <person name="Lowe T.M."/>
            <person name="Atomi H."/>
            <person name="Bonch-Osmolovskaya E.A."/>
            <person name="Woyke T."/>
            <person name="Mukhopadhyay B."/>
        </authorList>
    </citation>
    <scope>NUCLEOTIDE SEQUENCE [LARGE SCALE GENOMIC DNA]</scope>
    <source>
        <strain evidence="1 2">DSM 16532</strain>
    </source>
</reference>
<gene>
    <name evidence="1" type="ORF">Desfe_1424</name>
</gene>
<keyword evidence="2" id="KW-1185">Reference proteome</keyword>
<evidence type="ECO:0000313" key="1">
    <source>
        <dbReference type="EMBL" id="AFL67289.1"/>
    </source>
</evidence>
<dbReference type="GeneID" id="13061841"/>